<dbReference type="NCBIfam" id="NF004832">
    <property type="entry name" value="PRK06184.1"/>
    <property type="match status" value="1"/>
</dbReference>
<dbReference type="RefSeq" id="WP_344879199.1">
    <property type="nucleotide sequence ID" value="NZ_BAABAL010000018.1"/>
</dbReference>
<evidence type="ECO:0000313" key="5">
    <source>
        <dbReference type="EMBL" id="GAA4020060.1"/>
    </source>
</evidence>
<dbReference type="PANTHER" id="PTHR43004">
    <property type="entry name" value="TRK SYSTEM POTASSIUM UPTAKE PROTEIN"/>
    <property type="match status" value="1"/>
</dbReference>
<sequence>MILIAGAGPTGLTLAIDLARRGVDVRVIDKAGHHFVGSRGKGLQPRTLEVLADLGVLEEVLASGCPYPLLRVHGPDGHADRSMHEDDAAKPWMLGQGEFEAILRAKLATYGVHVELGRELTGFTQNDDGLTATVNDTEIHADYLIGADGGHSFVRKHLGLAFHGHPVEEMRMVIADVTSRGLDRERWHIWPQAKPTMIGICPLPGAPDRFQLMIGLRPDEHPDLTASLLDPASESSADYLRNALHERTGRTDVTLTDPTWTSVYRSNARMVDTYRVGRVLLAGDAAHVHPPTGGQGLNTGVQDAYNLGWKLAAVLNGSPDVLLDTYEEERLPIAASVLGLSTDLLGKNVRGEADGFKRGKETQQLHLTYRGSSLARGEHGGDRVPAPVHGPDFTLLTLGTGHELREHYGCEYVLVRPDRHVAISTDDLDEVTEYLRHLRLHLRPLAAREPQASLGA</sequence>
<dbReference type="InterPro" id="IPR036188">
    <property type="entry name" value="FAD/NAD-bd_sf"/>
</dbReference>
<name>A0ABP7T2T8_9PSEU</name>
<dbReference type="EMBL" id="BAABAL010000018">
    <property type="protein sequence ID" value="GAA4020060.1"/>
    <property type="molecule type" value="Genomic_DNA"/>
</dbReference>
<dbReference type="Gene3D" id="3.30.70.2450">
    <property type="match status" value="1"/>
</dbReference>
<reference evidence="6" key="1">
    <citation type="journal article" date="2019" name="Int. J. Syst. Evol. Microbiol.">
        <title>The Global Catalogue of Microorganisms (GCM) 10K type strain sequencing project: providing services to taxonomists for standard genome sequencing and annotation.</title>
        <authorList>
            <consortium name="The Broad Institute Genomics Platform"/>
            <consortium name="The Broad Institute Genome Sequencing Center for Infectious Disease"/>
            <person name="Wu L."/>
            <person name="Ma J."/>
        </authorList>
    </citation>
    <scope>NUCLEOTIDE SEQUENCE [LARGE SCALE GENOMIC DNA]</scope>
    <source>
        <strain evidence="6">JCM 17342</strain>
    </source>
</reference>
<keyword evidence="2" id="KW-0285">Flavoprotein</keyword>
<dbReference type="Proteomes" id="UP001501747">
    <property type="component" value="Unassembled WGS sequence"/>
</dbReference>
<keyword evidence="6" id="KW-1185">Reference proteome</keyword>
<evidence type="ECO:0000259" key="4">
    <source>
        <dbReference type="Pfam" id="PF01494"/>
    </source>
</evidence>
<comment type="cofactor">
    <cofactor evidence="1">
        <name>FAD</name>
        <dbReference type="ChEBI" id="CHEBI:57692"/>
    </cofactor>
</comment>
<dbReference type="InterPro" id="IPR050641">
    <property type="entry name" value="RIFMO-like"/>
</dbReference>
<evidence type="ECO:0000313" key="6">
    <source>
        <dbReference type="Proteomes" id="UP001501747"/>
    </source>
</evidence>
<dbReference type="Pfam" id="PF01494">
    <property type="entry name" value="FAD_binding_3"/>
    <property type="match status" value="1"/>
</dbReference>
<accession>A0ABP7T2T8</accession>
<keyword evidence="5" id="KW-0503">Monooxygenase</keyword>
<dbReference type="InterPro" id="IPR002938">
    <property type="entry name" value="FAD-bd"/>
</dbReference>
<dbReference type="GO" id="GO:0004497">
    <property type="term" value="F:monooxygenase activity"/>
    <property type="evidence" value="ECO:0007669"/>
    <property type="project" value="UniProtKB-KW"/>
</dbReference>
<evidence type="ECO:0000256" key="3">
    <source>
        <dbReference type="ARBA" id="ARBA00022827"/>
    </source>
</evidence>
<evidence type="ECO:0000256" key="1">
    <source>
        <dbReference type="ARBA" id="ARBA00001974"/>
    </source>
</evidence>
<feature type="domain" description="FAD-binding" evidence="4">
    <location>
        <begin position="2"/>
        <end position="338"/>
    </location>
</feature>
<evidence type="ECO:0000256" key="2">
    <source>
        <dbReference type="ARBA" id="ARBA00022630"/>
    </source>
</evidence>
<dbReference type="PANTHER" id="PTHR43004:SF19">
    <property type="entry name" value="BINDING MONOOXYGENASE, PUTATIVE (JCVI)-RELATED"/>
    <property type="match status" value="1"/>
</dbReference>
<comment type="caution">
    <text evidence="5">The sequence shown here is derived from an EMBL/GenBank/DDBJ whole genome shotgun (WGS) entry which is preliminary data.</text>
</comment>
<proteinExistence type="predicted"/>
<protein>
    <submittedName>
        <fullName evidence="5">FAD-dependent monooxygenase</fullName>
    </submittedName>
</protein>
<gene>
    <name evidence="5" type="ORF">GCM10022247_49920</name>
</gene>
<keyword evidence="5" id="KW-0560">Oxidoreductase</keyword>
<dbReference type="Gene3D" id="3.50.50.60">
    <property type="entry name" value="FAD/NAD(P)-binding domain"/>
    <property type="match status" value="1"/>
</dbReference>
<keyword evidence="3" id="KW-0274">FAD</keyword>
<dbReference type="PRINTS" id="PR00420">
    <property type="entry name" value="RNGMNOXGNASE"/>
</dbReference>
<organism evidence="5 6">
    <name type="scientific">Allokutzneria multivorans</name>
    <dbReference type="NCBI Taxonomy" id="1142134"/>
    <lineage>
        <taxon>Bacteria</taxon>
        <taxon>Bacillati</taxon>
        <taxon>Actinomycetota</taxon>
        <taxon>Actinomycetes</taxon>
        <taxon>Pseudonocardiales</taxon>
        <taxon>Pseudonocardiaceae</taxon>
        <taxon>Allokutzneria</taxon>
    </lineage>
</organism>
<dbReference type="SUPFAM" id="SSF51905">
    <property type="entry name" value="FAD/NAD(P)-binding domain"/>
    <property type="match status" value="1"/>
</dbReference>